<feature type="region of interest" description="Disordered" evidence="1">
    <location>
        <begin position="638"/>
        <end position="660"/>
    </location>
</feature>
<evidence type="ECO:0000313" key="3">
    <source>
        <dbReference type="Proteomes" id="UP001497382"/>
    </source>
</evidence>
<name>A0AAV1Z780_9ARAC</name>
<accession>A0AAV1Z780</accession>
<sequence length="1267" mass="142281">MYTIRTFLHKKLNVTAILNKDYNSPAAMFVYIETSPNRRGCRISQLFRKGKSRLIGIMLEDEAVEDSDDFSMEDPVCMDGVIFYGPMTDREKMVKERFERRQNEKVKTQFLSTLSNKEFPGSAATKVSEGSKNDINDISIYESFSIDESKYESFNDSLDERKFLNPNEVNISKFSPEQINVNKRKLQSKSMLKGSLCDSLEDIHSLVSNVEKLSISEEIENINILEKNLYDDSLRNDVCLENKNLNPTDQNFDDDSLAILDFEKAFDDSLEEGDILSLSHMDNVIILRNGENAEISVENLAKENAITKNLFETSVEVIYENAGYVENSEEGNAEPTKQLSLTADSLSLSENMSKDSLGGLPVIPKYLEQNVYKRSLSSLTRDEYDISRSSPKLECYGNVVNMSDSDLKLVSEQNLPHNVNVSSNKQFTYIKRNASNSNDTIIIENSFKSPDAMTTIKREDSVKSIVKDFSSQINNSFCKNRCATLSSYSASNINSMVNDHANTSNEITDKTDIHPNDTICIDDSVILYQNTSLIKDELHLVDAQAAGNQKVNQKNISTDNINDVIYVNYSMQHTPNIKSEKSTPKKSINSKFHVQNPIKHKLEILETENHLDNTICIDDSFNLPSSISSKKNELYSLKTRRSGSSKNSAQNLFSENNDTCSPKLNDTLNNSFTVSSQPMLDVKNVKTPSSLKRKKDKSSQGKDSRSYIQSPTEHQLRHLEKNNEVRVSHMNETICIIDSPVEPLKVKVEKKSSSSGIGFKMTDKCSTQNNSIDSKFHIHSPIKYKSHHLEKKNEAKVSNLNGTIYIDSSPSESLRIKMDKSSFSGEGSKAQSPECKNDDVSSQKQFTSLQTSKILDSPLEETSKCSSSDNIVKDPKKVIDYFKDTLVLPKDLPKDSNVKLQLEVVFDENQGINIISVSTIDRCTGNITPSITKVDSRREIVEKANQSPDVNHKNKGTAMMKINGNICENSVASDKIISKSRSPELCEVKSSFTRSYLEKNKTDSIFIHDVQNDSNGHNVQLLEALDLHDASCSFIDNGFLQSRDSIMPLNLCIRNRSPETSYQYFTKTESKENIPLSDKQPVTSEDHSRNRRRSSSKASNKTPKQPTWNTDAKKSGNKTNSITKIPVRKVDNLFTPVHQKVTKDMKTGSSSEKIFKNPLVKSNSATDNLASAKPLETPRKHHFCSVRNSISRVPKSTPRSIPKRFQNIESPIAKYIGKPQIYTPLKATHRFEGNLILGNTVKSSKLTIKTPNSACKGSPQCSSAEKL</sequence>
<evidence type="ECO:0000256" key="1">
    <source>
        <dbReference type="SAM" id="MobiDB-lite"/>
    </source>
</evidence>
<dbReference type="AlphaFoldDB" id="A0AAV1Z780"/>
<feature type="region of interest" description="Disordered" evidence="1">
    <location>
        <begin position="679"/>
        <end position="714"/>
    </location>
</feature>
<protein>
    <submittedName>
        <fullName evidence="2">Uncharacterized protein</fullName>
    </submittedName>
</protein>
<proteinExistence type="predicted"/>
<feature type="region of interest" description="Disordered" evidence="1">
    <location>
        <begin position="1068"/>
        <end position="1124"/>
    </location>
</feature>
<reference evidence="2 3" key="1">
    <citation type="submission" date="2024-04" db="EMBL/GenBank/DDBJ databases">
        <authorList>
            <person name="Rising A."/>
            <person name="Reimegard J."/>
            <person name="Sonavane S."/>
            <person name="Akerstrom W."/>
            <person name="Nylinder S."/>
            <person name="Hedman E."/>
            <person name="Kallberg Y."/>
        </authorList>
    </citation>
    <scope>NUCLEOTIDE SEQUENCE [LARGE SCALE GENOMIC DNA]</scope>
</reference>
<evidence type="ECO:0000313" key="2">
    <source>
        <dbReference type="EMBL" id="CAL1267188.1"/>
    </source>
</evidence>
<keyword evidence="3" id="KW-1185">Reference proteome</keyword>
<feature type="compositionally biased region" description="Polar residues" evidence="1">
    <location>
        <begin position="1097"/>
        <end position="1110"/>
    </location>
</feature>
<feature type="compositionally biased region" description="Polar residues" evidence="1">
    <location>
        <begin position="644"/>
        <end position="660"/>
    </location>
</feature>
<dbReference type="Proteomes" id="UP001497382">
    <property type="component" value="Unassembled WGS sequence"/>
</dbReference>
<feature type="region of interest" description="Disordered" evidence="1">
    <location>
        <begin position="819"/>
        <end position="843"/>
    </location>
</feature>
<feature type="compositionally biased region" description="Polar residues" evidence="1">
    <location>
        <begin position="821"/>
        <end position="831"/>
    </location>
</feature>
<gene>
    <name evidence="2" type="ORF">LARSCL_LOCUS3520</name>
</gene>
<organism evidence="2 3">
    <name type="scientific">Larinioides sclopetarius</name>
    <dbReference type="NCBI Taxonomy" id="280406"/>
    <lineage>
        <taxon>Eukaryota</taxon>
        <taxon>Metazoa</taxon>
        <taxon>Ecdysozoa</taxon>
        <taxon>Arthropoda</taxon>
        <taxon>Chelicerata</taxon>
        <taxon>Arachnida</taxon>
        <taxon>Araneae</taxon>
        <taxon>Araneomorphae</taxon>
        <taxon>Entelegynae</taxon>
        <taxon>Araneoidea</taxon>
        <taxon>Araneidae</taxon>
        <taxon>Larinioides</taxon>
    </lineage>
</organism>
<dbReference type="EMBL" id="CAXIEN010000027">
    <property type="protein sequence ID" value="CAL1267188.1"/>
    <property type="molecule type" value="Genomic_DNA"/>
</dbReference>
<comment type="caution">
    <text evidence="2">The sequence shown here is derived from an EMBL/GenBank/DDBJ whole genome shotgun (WGS) entry which is preliminary data.</text>
</comment>